<accession>A0AA40FHI6</accession>
<sequence>MWKKTKETVEEKKQMNKMALTILGPFIPKMHNELLNIIPKVPTGLENETIWLLQPNVFDLKTACKNFLIFEETMSAGFKNNHLTSKLNFQLSQVNFLLIFIT</sequence>
<proteinExistence type="predicted"/>
<name>A0AA40FHI6_9HYME</name>
<evidence type="ECO:0000313" key="1">
    <source>
        <dbReference type="EMBL" id="KAK1118974.1"/>
    </source>
</evidence>
<keyword evidence="2" id="KW-1185">Reference proteome</keyword>
<organism evidence="1 2">
    <name type="scientific">Melipona bicolor</name>
    <dbReference type="NCBI Taxonomy" id="60889"/>
    <lineage>
        <taxon>Eukaryota</taxon>
        <taxon>Metazoa</taxon>
        <taxon>Ecdysozoa</taxon>
        <taxon>Arthropoda</taxon>
        <taxon>Hexapoda</taxon>
        <taxon>Insecta</taxon>
        <taxon>Pterygota</taxon>
        <taxon>Neoptera</taxon>
        <taxon>Endopterygota</taxon>
        <taxon>Hymenoptera</taxon>
        <taxon>Apocrita</taxon>
        <taxon>Aculeata</taxon>
        <taxon>Apoidea</taxon>
        <taxon>Anthophila</taxon>
        <taxon>Apidae</taxon>
        <taxon>Melipona</taxon>
    </lineage>
</organism>
<reference evidence="1" key="1">
    <citation type="submission" date="2021-10" db="EMBL/GenBank/DDBJ databases">
        <title>Melipona bicolor Genome sequencing and assembly.</title>
        <authorList>
            <person name="Araujo N.S."/>
            <person name="Arias M.C."/>
        </authorList>
    </citation>
    <scope>NUCLEOTIDE SEQUENCE</scope>
    <source>
        <strain evidence="1">USP_2M_L1-L4_2017</strain>
        <tissue evidence="1">Whole body</tissue>
    </source>
</reference>
<comment type="caution">
    <text evidence="1">The sequence shown here is derived from an EMBL/GenBank/DDBJ whole genome shotgun (WGS) entry which is preliminary data.</text>
</comment>
<protein>
    <submittedName>
        <fullName evidence="1">Uncharacterized protein</fullName>
    </submittedName>
</protein>
<dbReference type="AlphaFoldDB" id="A0AA40FHI6"/>
<evidence type="ECO:0000313" key="2">
    <source>
        <dbReference type="Proteomes" id="UP001177670"/>
    </source>
</evidence>
<gene>
    <name evidence="1" type="ORF">K0M31_013744</name>
</gene>
<dbReference type="EMBL" id="JAHYIQ010000039">
    <property type="protein sequence ID" value="KAK1118974.1"/>
    <property type="molecule type" value="Genomic_DNA"/>
</dbReference>
<dbReference type="Proteomes" id="UP001177670">
    <property type="component" value="Unassembled WGS sequence"/>
</dbReference>